<dbReference type="Gene3D" id="3.30.230.10">
    <property type="match status" value="1"/>
</dbReference>
<dbReference type="Gene3D" id="2.30.42.10">
    <property type="match status" value="1"/>
</dbReference>
<keyword evidence="1" id="KW-0472">Membrane</keyword>
<dbReference type="EMBL" id="CP047156">
    <property type="protein sequence ID" value="QHC01613.1"/>
    <property type="molecule type" value="Genomic_DNA"/>
</dbReference>
<dbReference type="InterPro" id="IPR014721">
    <property type="entry name" value="Ribsml_uS5_D2-typ_fold_subgr"/>
</dbReference>
<proteinExistence type="predicted"/>
<organism evidence="3 4">
    <name type="scientific">Epidermidibacterium keratini</name>
    <dbReference type="NCBI Taxonomy" id="1891644"/>
    <lineage>
        <taxon>Bacteria</taxon>
        <taxon>Bacillati</taxon>
        <taxon>Actinomycetota</taxon>
        <taxon>Actinomycetes</taxon>
        <taxon>Sporichthyales</taxon>
        <taxon>Sporichthyaceae</taxon>
        <taxon>Epidermidibacterium</taxon>
    </lineage>
</organism>
<evidence type="ECO:0000256" key="1">
    <source>
        <dbReference type="SAM" id="Phobius"/>
    </source>
</evidence>
<reference evidence="3 4" key="1">
    <citation type="journal article" date="2018" name="Int. J. Syst. Evol. Microbiol.">
        <title>Epidermidibacterium keratini gen. nov., sp. nov., a member of the family Sporichthyaceae, isolated from keratin epidermis.</title>
        <authorList>
            <person name="Lee D.G."/>
            <person name="Trujillo M.E."/>
            <person name="Kang S."/>
            <person name="Nam J.J."/>
            <person name="Kim Y.J."/>
        </authorList>
    </citation>
    <scope>NUCLEOTIDE SEQUENCE [LARGE SCALE GENOMIC DNA]</scope>
    <source>
        <strain evidence="3 4">EPI-7</strain>
    </source>
</reference>
<dbReference type="GO" id="GO:0004252">
    <property type="term" value="F:serine-type endopeptidase activity"/>
    <property type="evidence" value="ECO:0007669"/>
    <property type="project" value="InterPro"/>
</dbReference>
<dbReference type="RefSeq" id="WP_159546748.1">
    <property type="nucleotide sequence ID" value="NZ_CP047156.1"/>
</dbReference>
<feature type="domain" description="Lon proteolytic" evidence="2">
    <location>
        <begin position="234"/>
        <end position="302"/>
    </location>
</feature>
<evidence type="ECO:0000259" key="2">
    <source>
        <dbReference type="Pfam" id="PF05362"/>
    </source>
</evidence>
<keyword evidence="4" id="KW-1185">Reference proteome</keyword>
<feature type="transmembrane region" description="Helical" evidence="1">
    <location>
        <begin position="7"/>
        <end position="29"/>
    </location>
</feature>
<dbReference type="SUPFAM" id="SSF50156">
    <property type="entry name" value="PDZ domain-like"/>
    <property type="match status" value="1"/>
</dbReference>
<dbReference type="GO" id="GO:0006508">
    <property type="term" value="P:proteolysis"/>
    <property type="evidence" value="ECO:0007669"/>
    <property type="project" value="InterPro"/>
</dbReference>
<dbReference type="InterPro" id="IPR020568">
    <property type="entry name" value="Ribosomal_Su5_D2-typ_SF"/>
</dbReference>
<dbReference type="OrthoDB" id="2356897at2"/>
<dbReference type="Proteomes" id="UP000463857">
    <property type="component" value="Chromosome"/>
</dbReference>
<gene>
    <name evidence="3" type="ORF">EK0264_15825</name>
</gene>
<keyword evidence="1" id="KW-0812">Transmembrane</keyword>
<evidence type="ECO:0000313" key="3">
    <source>
        <dbReference type="EMBL" id="QHC01613.1"/>
    </source>
</evidence>
<dbReference type="Pfam" id="PF05362">
    <property type="entry name" value="Lon_C"/>
    <property type="match status" value="1"/>
</dbReference>
<protein>
    <recommendedName>
        <fullName evidence="2">Lon proteolytic domain-containing protein</fullName>
    </recommendedName>
</protein>
<dbReference type="KEGG" id="eke:EK0264_15825"/>
<dbReference type="InParanoid" id="A0A7L4YRM9"/>
<keyword evidence="1" id="KW-1133">Transmembrane helix</keyword>
<name>A0A7L4YRM9_9ACTN</name>
<dbReference type="AlphaFoldDB" id="A0A7L4YRM9"/>
<accession>A0A7L4YRM9</accession>
<sequence length="339" mass="35317">MTRRVQTLITGVVTLVVLAVALVFLPLPYVALVPGPTVNTIGDYQDKPVIVVDGKEVNQSAGNLNLTTVGVQDQITIFQAIAGWFSDDMAIVPRETVYPPDKTRDETDKENRTQYVESENSAIAAALSYLGYPQKVVVVEPRDGVALKAGDAIEAVNGQPTPNVDALAAVMSQIPPGTAVTVAFLSDGQPQQATVTTNEPPAGDGRSGSLLGIVVGDRYYAGFSVSFSQNDIGGPSAGLMLTLGIINLVGPEPIIDDEFIAGTGTISPDGAVGPIGGIRFKLKRATSVGAELFLTPADNCAEAMIDPPEGAPTLAKVSNLNEALAAIEKFRAGEDVPTC</sequence>
<dbReference type="GO" id="GO:0004176">
    <property type="term" value="F:ATP-dependent peptidase activity"/>
    <property type="evidence" value="ECO:0007669"/>
    <property type="project" value="InterPro"/>
</dbReference>
<dbReference type="InterPro" id="IPR036034">
    <property type="entry name" value="PDZ_sf"/>
</dbReference>
<evidence type="ECO:0000313" key="4">
    <source>
        <dbReference type="Proteomes" id="UP000463857"/>
    </source>
</evidence>
<dbReference type="SUPFAM" id="SSF54211">
    <property type="entry name" value="Ribosomal protein S5 domain 2-like"/>
    <property type="match status" value="1"/>
</dbReference>
<dbReference type="InterPro" id="IPR008269">
    <property type="entry name" value="Lon_proteolytic"/>
</dbReference>